<dbReference type="EMBL" id="ML996142">
    <property type="protein sequence ID" value="KAF2734842.1"/>
    <property type="molecule type" value="Genomic_DNA"/>
</dbReference>
<dbReference type="Pfam" id="PF24883">
    <property type="entry name" value="NPHP3_N"/>
    <property type="match status" value="1"/>
</dbReference>
<proteinExistence type="predicted"/>
<dbReference type="InterPro" id="IPR056884">
    <property type="entry name" value="NPHP3-like_N"/>
</dbReference>
<comment type="caution">
    <text evidence="5">The sequence shown here is derived from an EMBL/GenBank/DDBJ whole genome shotgun (WGS) entry which is preliminary data.</text>
</comment>
<dbReference type="AlphaFoldDB" id="A0A9P4R114"/>
<evidence type="ECO:0000256" key="2">
    <source>
        <dbReference type="PROSITE-ProRule" id="PRU00023"/>
    </source>
</evidence>
<dbReference type="PROSITE" id="PS50297">
    <property type="entry name" value="ANK_REP_REGION"/>
    <property type="match status" value="1"/>
</dbReference>
<protein>
    <submittedName>
        <fullName evidence="5">Ankyrin</fullName>
    </submittedName>
</protein>
<dbReference type="InterPro" id="IPR002110">
    <property type="entry name" value="Ankyrin_rpt"/>
</dbReference>
<dbReference type="SUPFAM" id="SSF48403">
    <property type="entry name" value="Ankyrin repeat"/>
    <property type="match status" value="1"/>
</dbReference>
<feature type="domain" description="Nephrocystin 3-like N-terminal" evidence="4">
    <location>
        <begin position="59"/>
        <end position="145"/>
    </location>
</feature>
<dbReference type="Proteomes" id="UP000799444">
    <property type="component" value="Unassembled WGS sequence"/>
</dbReference>
<dbReference type="Gene3D" id="1.25.40.20">
    <property type="entry name" value="Ankyrin repeat-containing domain"/>
    <property type="match status" value="1"/>
</dbReference>
<feature type="repeat" description="ANK" evidence="2">
    <location>
        <begin position="390"/>
        <end position="422"/>
    </location>
</feature>
<dbReference type="OrthoDB" id="1577640at2759"/>
<dbReference type="SMART" id="SM00248">
    <property type="entry name" value="ANK"/>
    <property type="match status" value="3"/>
</dbReference>
<gene>
    <name evidence="5" type="ORF">EJ04DRAFT_492612</name>
</gene>
<keyword evidence="1" id="KW-0677">Repeat</keyword>
<keyword evidence="6" id="KW-1185">Reference proteome</keyword>
<evidence type="ECO:0000313" key="5">
    <source>
        <dbReference type="EMBL" id="KAF2734842.1"/>
    </source>
</evidence>
<dbReference type="PANTHER" id="PTHR10039">
    <property type="entry name" value="AMELOGENIN"/>
    <property type="match status" value="1"/>
</dbReference>
<dbReference type="PROSITE" id="PS50088">
    <property type="entry name" value="ANK_REPEAT"/>
    <property type="match status" value="2"/>
</dbReference>
<reference evidence="5" key="1">
    <citation type="journal article" date="2020" name="Stud. Mycol.">
        <title>101 Dothideomycetes genomes: a test case for predicting lifestyles and emergence of pathogens.</title>
        <authorList>
            <person name="Haridas S."/>
            <person name="Albert R."/>
            <person name="Binder M."/>
            <person name="Bloem J."/>
            <person name="Labutti K."/>
            <person name="Salamov A."/>
            <person name="Andreopoulos B."/>
            <person name="Baker S."/>
            <person name="Barry K."/>
            <person name="Bills G."/>
            <person name="Bluhm B."/>
            <person name="Cannon C."/>
            <person name="Castanera R."/>
            <person name="Culley D."/>
            <person name="Daum C."/>
            <person name="Ezra D."/>
            <person name="Gonzalez J."/>
            <person name="Henrissat B."/>
            <person name="Kuo A."/>
            <person name="Liang C."/>
            <person name="Lipzen A."/>
            <person name="Lutzoni F."/>
            <person name="Magnuson J."/>
            <person name="Mondo S."/>
            <person name="Nolan M."/>
            <person name="Ohm R."/>
            <person name="Pangilinan J."/>
            <person name="Park H.-J."/>
            <person name="Ramirez L."/>
            <person name="Alfaro M."/>
            <person name="Sun H."/>
            <person name="Tritt A."/>
            <person name="Yoshinaga Y."/>
            <person name="Zwiers L.-H."/>
            <person name="Turgeon B."/>
            <person name="Goodwin S."/>
            <person name="Spatafora J."/>
            <person name="Crous P."/>
            <person name="Grigoriev I."/>
        </authorList>
    </citation>
    <scope>NUCLEOTIDE SEQUENCE</scope>
    <source>
        <strain evidence="5">CBS 125425</strain>
    </source>
</reference>
<feature type="repeat" description="ANK" evidence="2">
    <location>
        <begin position="452"/>
        <end position="484"/>
    </location>
</feature>
<keyword evidence="2" id="KW-0040">ANK repeat</keyword>
<evidence type="ECO:0000256" key="1">
    <source>
        <dbReference type="ARBA" id="ARBA00022737"/>
    </source>
</evidence>
<dbReference type="Gene3D" id="3.40.50.300">
    <property type="entry name" value="P-loop containing nucleotide triphosphate hydrolases"/>
    <property type="match status" value="1"/>
</dbReference>
<feature type="domain" description="GPI inositol-deacylase winged helix" evidence="3">
    <location>
        <begin position="264"/>
        <end position="353"/>
    </location>
</feature>
<name>A0A9P4R114_9PLEO</name>
<organism evidence="5 6">
    <name type="scientific">Polyplosphaeria fusca</name>
    <dbReference type="NCBI Taxonomy" id="682080"/>
    <lineage>
        <taxon>Eukaryota</taxon>
        <taxon>Fungi</taxon>
        <taxon>Dikarya</taxon>
        <taxon>Ascomycota</taxon>
        <taxon>Pezizomycotina</taxon>
        <taxon>Dothideomycetes</taxon>
        <taxon>Pleosporomycetidae</taxon>
        <taxon>Pleosporales</taxon>
        <taxon>Tetraplosphaeriaceae</taxon>
        <taxon>Polyplosphaeria</taxon>
    </lineage>
</organism>
<dbReference type="InterPro" id="IPR036770">
    <property type="entry name" value="Ankyrin_rpt-contain_sf"/>
</dbReference>
<evidence type="ECO:0000313" key="6">
    <source>
        <dbReference type="Proteomes" id="UP000799444"/>
    </source>
</evidence>
<dbReference type="InterPro" id="IPR054471">
    <property type="entry name" value="GPIID_WHD"/>
</dbReference>
<dbReference type="InterPro" id="IPR027417">
    <property type="entry name" value="P-loop_NTPase"/>
</dbReference>
<sequence length="490" mass="55592">MLLDKDADVNAQGGYYSNALYTAFTDSYADERSSKIRRWLSAPDPSTNYQKALKLRQADTGLWLLESDTYKRWKTAATSPLWLYGIPGCGKTILSSTVLQNVLQHCQDDPGKVTAYFFFDFNDVQKQDPEMMIRSLVWQLQSLHLMVTSRRERDIEVSLEGFVNERSRVCFQSTLVDKDIQRYVRQRLSDDKRLQKWEKDTSMIEQIETALTRGAKGMFRWAVCQLDALGKCVNRKMLQQALTALPPTLDQTYDRILAAIENEYSQYALRILQWLTFSARPLSIDEVAEVVAIDVKREPIFDRKEVLEDPLEVLNICSSLVTMTVDNDYQPGESPRQVVVLAHYSVKEYLISQKAVDLCSKENYAYANWIRLWNPDRPWGEPELQKDSEEILNPLYYAALLDLRDVVKTLLDTGADINAQGGRYGNALQAASYRGHKAVVKLLLDKDADGGHFGNALQAASWRGSEAVVKVLLEKGAEVNAQGGQYGNAL</sequence>
<dbReference type="PANTHER" id="PTHR10039:SF16">
    <property type="entry name" value="GPI INOSITOL-DEACYLASE"/>
    <property type="match status" value="1"/>
</dbReference>
<dbReference type="Pfam" id="PF12796">
    <property type="entry name" value="Ank_2"/>
    <property type="match status" value="1"/>
</dbReference>
<dbReference type="Pfam" id="PF22939">
    <property type="entry name" value="WHD_GPIID"/>
    <property type="match status" value="1"/>
</dbReference>
<evidence type="ECO:0000259" key="4">
    <source>
        <dbReference type="Pfam" id="PF24883"/>
    </source>
</evidence>
<dbReference type="SUPFAM" id="SSF52540">
    <property type="entry name" value="P-loop containing nucleoside triphosphate hydrolases"/>
    <property type="match status" value="1"/>
</dbReference>
<accession>A0A9P4R114</accession>
<evidence type="ECO:0000259" key="3">
    <source>
        <dbReference type="Pfam" id="PF22939"/>
    </source>
</evidence>